<dbReference type="InParanoid" id="A0A165JIQ0"/>
<reference evidence="2 3" key="1">
    <citation type="journal article" date="2016" name="Mol. Biol. Evol.">
        <title>Comparative Genomics of Early-Diverging Mushroom-Forming Fungi Provides Insights into the Origins of Lignocellulose Decay Capabilities.</title>
        <authorList>
            <person name="Nagy L.G."/>
            <person name="Riley R."/>
            <person name="Tritt A."/>
            <person name="Adam C."/>
            <person name="Daum C."/>
            <person name="Floudas D."/>
            <person name="Sun H."/>
            <person name="Yadav J.S."/>
            <person name="Pangilinan J."/>
            <person name="Larsson K.H."/>
            <person name="Matsuura K."/>
            <person name="Barry K."/>
            <person name="Labutti K."/>
            <person name="Kuo R."/>
            <person name="Ohm R.A."/>
            <person name="Bhattacharya S.S."/>
            <person name="Shirouzu T."/>
            <person name="Yoshinaga Y."/>
            <person name="Martin F.M."/>
            <person name="Grigoriev I.V."/>
            <person name="Hibbett D.S."/>
        </authorList>
    </citation>
    <scope>NUCLEOTIDE SEQUENCE [LARGE SCALE GENOMIC DNA]</scope>
    <source>
        <strain evidence="2 3">HHB12733</strain>
    </source>
</reference>
<dbReference type="EMBL" id="KV423920">
    <property type="protein sequence ID" value="KZT61888.1"/>
    <property type="molecule type" value="Genomic_DNA"/>
</dbReference>
<dbReference type="Proteomes" id="UP000076842">
    <property type="component" value="Unassembled WGS sequence"/>
</dbReference>
<dbReference type="STRING" id="1353952.A0A165JIQ0"/>
<protein>
    <submittedName>
        <fullName evidence="2">Uncharacterized protein</fullName>
    </submittedName>
</protein>
<evidence type="ECO:0000313" key="2">
    <source>
        <dbReference type="EMBL" id="KZT61888.1"/>
    </source>
</evidence>
<name>A0A165JIQ0_9BASI</name>
<evidence type="ECO:0000313" key="3">
    <source>
        <dbReference type="Proteomes" id="UP000076842"/>
    </source>
</evidence>
<gene>
    <name evidence="2" type="ORF">CALCODRAFT_329089</name>
</gene>
<keyword evidence="3" id="KW-1185">Reference proteome</keyword>
<feature type="region of interest" description="Disordered" evidence="1">
    <location>
        <begin position="447"/>
        <end position="477"/>
    </location>
</feature>
<accession>A0A165JIQ0</accession>
<evidence type="ECO:0000256" key="1">
    <source>
        <dbReference type="SAM" id="MobiDB-lite"/>
    </source>
</evidence>
<dbReference type="AlphaFoldDB" id="A0A165JIQ0"/>
<dbReference type="OrthoDB" id="3229878at2759"/>
<feature type="compositionally biased region" description="Acidic residues" evidence="1">
    <location>
        <begin position="455"/>
        <end position="475"/>
    </location>
</feature>
<organism evidence="2 3">
    <name type="scientific">Calocera cornea HHB12733</name>
    <dbReference type="NCBI Taxonomy" id="1353952"/>
    <lineage>
        <taxon>Eukaryota</taxon>
        <taxon>Fungi</taxon>
        <taxon>Dikarya</taxon>
        <taxon>Basidiomycota</taxon>
        <taxon>Agaricomycotina</taxon>
        <taxon>Dacrymycetes</taxon>
        <taxon>Dacrymycetales</taxon>
        <taxon>Dacrymycetaceae</taxon>
        <taxon>Calocera</taxon>
    </lineage>
</organism>
<sequence>MGTSAWTARRYRGWYFVEYYHDDGYPSHRGIIFIREIPADPNKFKDWSKRWQDYLEEQLIDLGLDETKEMGYRHGGSSFEYFIQRGRPRQVPEWVYEHDFDNNALCINFAPVFNLDNMPPTRDLILQGIGINSYGYQATSRSISSQYRYIPPCQPMVPAATEDLQYYCDHAGEQAIRPIHELLCQSQSLTSRERAREAFLGAIMGQYLISRRAARTMPWLSERTERTSLPPAVISAVHHVMSFALSHQVFVWTMSHSSSIPNALSITWYRSDMFLYVATGLDQEDQLQAVIAHVSRVLQGQPAKRGSVFGVLCSFLHVVIVQVSILESDITFSHTQVMPFRPDLYATSPITAGITAVARLSARSDLSFMIQRPSNLVLFPTTVSVIRDDQLLPSEIWIAIAQHLFDADDLLALGCTAHQCRVAVAEVLRDITLPGMRIESYQPTEWSRSRHVDVSDAEPDDQPEQDPQSEGDGTEPWDVWHPSLYHASFNTINDVMGELIHVTSGDSGSTYQLLMEMEGPGFYMPRDFENRFITMGGIESDDWRPGYFYDRSRTML</sequence>
<proteinExistence type="predicted"/>